<evidence type="ECO:0000313" key="2">
    <source>
        <dbReference type="EMBL" id="KAJ7756359.1"/>
    </source>
</evidence>
<protein>
    <submittedName>
        <fullName evidence="2">Uncharacterized protein</fullName>
    </submittedName>
</protein>
<dbReference type="EMBL" id="JARKIB010000047">
    <property type="protein sequence ID" value="KAJ7756359.1"/>
    <property type="molecule type" value="Genomic_DNA"/>
</dbReference>
<feature type="region of interest" description="Disordered" evidence="1">
    <location>
        <begin position="40"/>
        <end position="62"/>
    </location>
</feature>
<name>A0AAD7J3S2_9AGAR</name>
<evidence type="ECO:0000313" key="3">
    <source>
        <dbReference type="Proteomes" id="UP001215598"/>
    </source>
</evidence>
<sequence length="270" mass="29798">MPNLNVVFSSSIGQTLNLNAAFSSVRFRFKPIFEPNLASTTPALSAPKSQATRRHTTVGTYGDAETSPNVYFNFSKRGMGKRKKEESQWDKVNGAGMTAKCEPVTGITVLLEDCTDVRRSTDNPETVQNASRMRAFQPGGKNWELRDGSESGLNVLEKMCRGAGVVFADVYRAVGQCPSSAFMARCSARPAKKMATQQRPHPVVVGRVQLDGGVGRWSHFTPEQRASPCSHVICRRGLARYPDHVEHYVYNNTFGGLRRFTDSDIRISSS</sequence>
<reference evidence="2" key="1">
    <citation type="submission" date="2023-03" db="EMBL/GenBank/DDBJ databases">
        <title>Massive genome expansion in bonnet fungi (Mycena s.s.) driven by repeated elements and novel gene families across ecological guilds.</title>
        <authorList>
            <consortium name="Lawrence Berkeley National Laboratory"/>
            <person name="Harder C.B."/>
            <person name="Miyauchi S."/>
            <person name="Viragh M."/>
            <person name="Kuo A."/>
            <person name="Thoen E."/>
            <person name="Andreopoulos B."/>
            <person name="Lu D."/>
            <person name="Skrede I."/>
            <person name="Drula E."/>
            <person name="Henrissat B."/>
            <person name="Morin E."/>
            <person name="Kohler A."/>
            <person name="Barry K."/>
            <person name="LaButti K."/>
            <person name="Morin E."/>
            <person name="Salamov A."/>
            <person name="Lipzen A."/>
            <person name="Mereny Z."/>
            <person name="Hegedus B."/>
            <person name="Baldrian P."/>
            <person name="Stursova M."/>
            <person name="Weitz H."/>
            <person name="Taylor A."/>
            <person name="Grigoriev I.V."/>
            <person name="Nagy L.G."/>
            <person name="Martin F."/>
            <person name="Kauserud H."/>
        </authorList>
    </citation>
    <scope>NUCLEOTIDE SEQUENCE</scope>
    <source>
        <strain evidence="2">CBHHK182m</strain>
    </source>
</reference>
<feature type="compositionally biased region" description="Polar residues" evidence="1">
    <location>
        <begin position="40"/>
        <end position="50"/>
    </location>
</feature>
<evidence type="ECO:0000256" key="1">
    <source>
        <dbReference type="SAM" id="MobiDB-lite"/>
    </source>
</evidence>
<comment type="caution">
    <text evidence="2">The sequence shown here is derived from an EMBL/GenBank/DDBJ whole genome shotgun (WGS) entry which is preliminary data.</text>
</comment>
<organism evidence="2 3">
    <name type="scientific">Mycena metata</name>
    <dbReference type="NCBI Taxonomy" id="1033252"/>
    <lineage>
        <taxon>Eukaryota</taxon>
        <taxon>Fungi</taxon>
        <taxon>Dikarya</taxon>
        <taxon>Basidiomycota</taxon>
        <taxon>Agaricomycotina</taxon>
        <taxon>Agaricomycetes</taxon>
        <taxon>Agaricomycetidae</taxon>
        <taxon>Agaricales</taxon>
        <taxon>Marasmiineae</taxon>
        <taxon>Mycenaceae</taxon>
        <taxon>Mycena</taxon>
    </lineage>
</organism>
<proteinExistence type="predicted"/>
<gene>
    <name evidence="2" type="ORF">B0H16DRAFT_1458332</name>
</gene>
<accession>A0AAD7J3S2</accession>
<dbReference type="Proteomes" id="UP001215598">
    <property type="component" value="Unassembled WGS sequence"/>
</dbReference>
<keyword evidence="3" id="KW-1185">Reference proteome</keyword>
<dbReference type="AlphaFoldDB" id="A0AAD7J3S2"/>